<dbReference type="Proteomes" id="UP001476798">
    <property type="component" value="Unassembled WGS sequence"/>
</dbReference>
<dbReference type="InterPro" id="IPR033635">
    <property type="entry name" value="ANKS1/Caskin"/>
</dbReference>
<evidence type="ECO:0000313" key="4">
    <source>
        <dbReference type="EMBL" id="MEQ2157558.1"/>
    </source>
</evidence>
<comment type="caution">
    <text evidence="4">The sequence shown here is derived from an EMBL/GenBank/DDBJ whole genome shotgun (WGS) entry which is preliminary data.</text>
</comment>
<feature type="repeat" description="ANK" evidence="3">
    <location>
        <begin position="23"/>
        <end position="41"/>
    </location>
</feature>
<reference evidence="4 5" key="1">
    <citation type="submission" date="2021-06" db="EMBL/GenBank/DDBJ databases">
        <authorList>
            <person name="Palmer J.M."/>
        </authorList>
    </citation>
    <scope>NUCLEOTIDE SEQUENCE [LARGE SCALE GENOMIC DNA]</scope>
    <source>
        <strain evidence="4 5">GA_2019</strain>
        <tissue evidence="4">Muscle</tissue>
    </source>
</reference>
<feature type="non-terminal residue" evidence="4">
    <location>
        <position position="1"/>
    </location>
</feature>
<dbReference type="InterPro" id="IPR002110">
    <property type="entry name" value="Ankyrin_rpt"/>
</dbReference>
<dbReference type="EMBL" id="JAHRIO010000113">
    <property type="protein sequence ID" value="MEQ2157558.1"/>
    <property type="molecule type" value="Genomic_DNA"/>
</dbReference>
<dbReference type="PANTHER" id="PTHR24174:SF19">
    <property type="entry name" value="CASKIN-1 ISOFORM X1"/>
    <property type="match status" value="1"/>
</dbReference>
<evidence type="ECO:0000256" key="2">
    <source>
        <dbReference type="ARBA" id="ARBA00023043"/>
    </source>
</evidence>
<accession>A0ABV0MGL8</accession>
<gene>
    <name evidence="4" type="ORF">GOODEAATRI_003034</name>
</gene>
<dbReference type="Pfam" id="PF00023">
    <property type="entry name" value="Ank"/>
    <property type="match status" value="1"/>
</dbReference>
<evidence type="ECO:0000313" key="5">
    <source>
        <dbReference type="Proteomes" id="UP001476798"/>
    </source>
</evidence>
<keyword evidence="5" id="KW-1185">Reference proteome</keyword>
<name>A0ABV0MGL8_9TELE</name>
<keyword evidence="1" id="KW-0677">Repeat</keyword>
<dbReference type="PROSITE" id="PS50297">
    <property type="entry name" value="ANK_REP_REGION"/>
    <property type="match status" value="1"/>
</dbReference>
<keyword evidence="2 3" id="KW-0040">ANK repeat</keyword>
<dbReference type="Gene3D" id="1.25.40.20">
    <property type="entry name" value="Ankyrin repeat-containing domain"/>
    <property type="match status" value="1"/>
</dbReference>
<organism evidence="4 5">
    <name type="scientific">Goodea atripinnis</name>
    <dbReference type="NCBI Taxonomy" id="208336"/>
    <lineage>
        <taxon>Eukaryota</taxon>
        <taxon>Metazoa</taxon>
        <taxon>Chordata</taxon>
        <taxon>Craniata</taxon>
        <taxon>Vertebrata</taxon>
        <taxon>Euteleostomi</taxon>
        <taxon>Actinopterygii</taxon>
        <taxon>Neopterygii</taxon>
        <taxon>Teleostei</taxon>
        <taxon>Neoteleostei</taxon>
        <taxon>Acanthomorphata</taxon>
        <taxon>Ovalentaria</taxon>
        <taxon>Atherinomorphae</taxon>
        <taxon>Cyprinodontiformes</taxon>
        <taxon>Goodeidae</taxon>
        <taxon>Goodea</taxon>
    </lineage>
</organism>
<dbReference type="SUPFAM" id="SSF48403">
    <property type="entry name" value="Ankyrin repeat"/>
    <property type="match status" value="1"/>
</dbReference>
<dbReference type="PROSITE" id="PS50088">
    <property type="entry name" value="ANK_REPEAT"/>
    <property type="match status" value="1"/>
</dbReference>
<dbReference type="InterPro" id="IPR036770">
    <property type="entry name" value="Ankyrin_rpt-contain_sf"/>
</dbReference>
<proteinExistence type="predicted"/>
<evidence type="ECO:0000256" key="1">
    <source>
        <dbReference type="ARBA" id="ARBA00022737"/>
    </source>
</evidence>
<sequence>VVQLLLSSNMCAAMLEPKPSDPNGVSPLHLAAKNGHIDVIRSEQLLPLLSLSLSIFCLPIS</sequence>
<dbReference type="PANTHER" id="PTHR24174">
    <property type="entry name" value="ANKYRIN REPEAT AND STERILE ALPHA MOTIF DOMAIN-CONTAINING PROTEIN 1"/>
    <property type="match status" value="1"/>
</dbReference>
<evidence type="ECO:0000256" key="3">
    <source>
        <dbReference type="PROSITE-ProRule" id="PRU00023"/>
    </source>
</evidence>
<protein>
    <submittedName>
        <fullName evidence="4">Uncharacterized protein</fullName>
    </submittedName>
</protein>